<dbReference type="PROSITE" id="PS50846">
    <property type="entry name" value="HMA_2"/>
    <property type="match status" value="1"/>
</dbReference>
<dbReference type="InterPro" id="IPR017969">
    <property type="entry name" value="Heavy-metal-associated_CS"/>
</dbReference>
<dbReference type="EMBL" id="JAMSLR010000015">
    <property type="protein sequence ID" value="MCM8750452.1"/>
    <property type="molecule type" value="Genomic_DNA"/>
</dbReference>
<accession>A0AA42BB32</accession>
<feature type="domain" description="HMA" evidence="2">
    <location>
        <begin position="2"/>
        <end position="67"/>
    </location>
</feature>
<dbReference type="Gene3D" id="3.30.70.100">
    <property type="match status" value="1"/>
</dbReference>
<evidence type="ECO:0000259" key="2">
    <source>
        <dbReference type="PROSITE" id="PS50846"/>
    </source>
</evidence>
<evidence type="ECO:0000256" key="1">
    <source>
        <dbReference type="ARBA" id="ARBA00022723"/>
    </source>
</evidence>
<comment type="caution">
    <text evidence="3">The sequence shown here is derived from an EMBL/GenBank/DDBJ whole genome shotgun (WGS) entry which is preliminary data.</text>
</comment>
<dbReference type="GO" id="GO:0006825">
    <property type="term" value="P:copper ion transport"/>
    <property type="evidence" value="ECO:0007669"/>
    <property type="project" value="InterPro"/>
</dbReference>
<sequence>MVQRVYRVPDVSCQHCIRAITSELQKIPGVRSVHVDLDSKLVTVAAEESVSDEQIRAGIEEAGYEIAA</sequence>
<keyword evidence="1" id="KW-0479">Metal-binding</keyword>
<dbReference type="PROSITE" id="PS01047">
    <property type="entry name" value="HMA_1"/>
    <property type="match status" value="1"/>
</dbReference>
<reference evidence="3" key="1">
    <citation type="submission" date="2022-06" db="EMBL/GenBank/DDBJ databases">
        <title>CFH 74404 Thermomicrobiaceae sp.</title>
        <authorList>
            <person name="Ming H."/>
            <person name="Li W.-J."/>
            <person name="Zhao Z."/>
        </authorList>
    </citation>
    <scope>NUCLEOTIDE SEQUENCE</scope>
    <source>
        <strain evidence="3">CFH 74404</strain>
    </source>
</reference>
<name>A0AA42BB32_9BACT</name>
<dbReference type="SUPFAM" id="SSF55008">
    <property type="entry name" value="HMA, heavy metal-associated domain"/>
    <property type="match status" value="1"/>
</dbReference>
<dbReference type="GO" id="GO:0005507">
    <property type="term" value="F:copper ion binding"/>
    <property type="evidence" value="ECO:0007669"/>
    <property type="project" value="InterPro"/>
</dbReference>
<evidence type="ECO:0000313" key="3">
    <source>
        <dbReference type="EMBL" id="MCM8750452.1"/>
    </source>
</evidence>
<gene>
    <name evidence="3" type="ORF">NET02_14980</name>
</gene>
<dbReference type="InterPro" id="IPR036163">
    <property type="entry name" value="HMA_dom_sf"/>
</dbReference>
<protein>
    <submittedName>
        <fullName evidence="3">Heavy-metal-associated domain-containing protein</fullName>
    </submittedName>
</protein>
<dbReference type="PRINTS" id="PR00944">
    <property type="entry name" value="CUEXPORT"/>
</dbReference>
<dbReference type="CDD" id="cd00371">
    <property type="entry name" value="HMA"/>
    <property type="match status" value="1"/>
</dbReference>
<dbReference type="AlphaFoldDB" id="A0AA42BB32"/>
<evidence type="ECO:0000313" key="4">
    <source>
        <dbReference type="Proteomes" id="UP001165306"/>
    </source>
</evidence>
<dbReference type="Proteomes" id="UP001165306">
    <property type="component" value="Unassembled WGS sequence"/>
</dbReference>
<dbReference type="InterPro" id="IPR000428">
    <property type="entry name" value="Cu-bd"/>
</dbReference>
<dbReference type="RefSeq" id="WP_284058240.1">
    <property type="nucleotide sequence ID" value="NZ_JAMSLR010000015.1"/>
</dbReference>
<dbReference type="Pfam" id="PF00403">
    <property type="entry name" value="HMA"/>
    <property type="match status" value="1"/>
</dbReference>
<proteinExistence type="predicted"/>
<dbReference type="InterPro" id="IPR006121">
    <property type="entry name" value="HMA_dom"/>
</dbReference>
<organism evidence="3 4">
    <name type="scientific">Thermalbibacter longus</name>
    <dbReference type="NCBI Taxonomy" id="2951981"/>
    <lineage>
        <taxon>Bacteria</taxon>
        <taxon>Pseudomonadati</taxon>
        <taxon>Thermomicrobiota</taxon>
        <taxon>Thermomicrobia</taxon>
        <taxon>Thermomicrobiales</taxon>
        <taxon>Thermomicrobiaceae</taxon>
        <taxon>Thermalbibacter</taxon>
    </lineage>
</organism>
<keyword evidence="4" id="KW-1185">Reference proteome</keyword>